<dbReference type="InterPro" id="IPR002523">
    <property type="entry name" value="MgTranspt_CorA/ZnTranspt_ZntB"/>
</dbReference>
<name>A0A175WCZ0_9PEZI</name>
<keyword evidence="2 5" id="KW-0812">Transmembrane</keyword>
<comment type="subcellular location">
    <subcellularLocation>
        <location evidence="1">Membrane</location>
        <topology evidence="1">Multi-pass membrane protein</topology>
    </subcellularLocation>
</comment>
<dbReference type="Proteomes" id="UP000078237">
    <property type="component" value="Unassembled WGS sequence"/>
</dbReference>
<evidence type="ECO:0000256" key="5">
    <source>
        <dbReference type="SAM" id="Phobius"/>
    </source>
</evidence>
<comment type="caution">
    <text evidence="6">The sequence shown here is derived from an EMBL/GenBank/DDBJ whole genome shotgun (WGS) entry which is preliminary data.</text>
</comment>
<feature type="transmembrane region" description="Helical" evidence="5">
    <location>
        <begin position="111"/>
        <end position="131"/>
    </location>
</feature>
<evidence type="ECO:0000313" key="7">
    <source>
        <dbReference type="Proteomes" id="UP000078237"/>
    </source>
</evidence>
<gene>
    <name evidence="6" type="ORF">MMYC01_202485</name>
</gene>
<organism evidence="6 7">
    <name type="scientific">Madurella mycetomatis</name>
    <dbReference type="NCBI Taxonomy" id="100816"/>
    <lineage>
        <taxon>Eukaryota</taxon>
        <taxon>Fungi</taxon>
        <taxon>Dikarya</taxon>
        <taxon>Ascomycota</taxon>
        <taxon>Pezizomycotina</taxon>
        <taxon>Sordariomycetes</taxon>
        <taxon>Sordariomycetidae</taxon>
        <taxon>Sordariales</taxon>
        <taxon>Sordariales incertae sedis</taxon>
        <taxon>Madurella</taxon>
    </lineage>
</organism>
<reference evidence="6 7" key="1">
    <citation type="journal article" date="2016" name="Genome Announc.">
        <title>Genome Sequence of Madurella mycetomatis mm55, Isolated from a Human Mycetoma Case in Sudan.</title>
        <authorList>
            <person name="Smit S."/>
            <person name="Derks M.F."/>
            <person name="Bervoets S."/>
            <person name="Fahal A."/>
            <person name="van Leeuwen W."/>
            <person name="van Belkum A."/>
            <person name="van de Sande W.W."/>
        </authorList>
    </citation>
    <scope>NUCLEOTIDE SEQUENCE [LARGE SCALE GENOMIC DNA]</scope>
    <source>
        <strain evidence="7">mm55</strain>
    </source>
</reference>
<dbReference type="OrthoDB" id="3231000at2759"/>
<sequence>MSLLESKRSIEETESVTRLTELAFLFIPITLVASLFSMQVKELANDPPPVYAFVIAAVAVVVLAYSLRLAQRSTALGEMWREMDKRIRTDEKVVTRVIPTRKIFRWVAWRMMASLRLLVGITSFVTLGLIVTTT</sequence>
<dbReference type="VEuPathDB" id="FungiDB:MMYC01_202485"/>
<dbReference type="GO" id="GO:0046873">
    <property type="term" value="F:metal ion transmembrane transporter activity"/>
    <property type="evidence" value="ECO:0007669"/>
    <property type="project" value="InterPro"/>
</dbReference>
<accession>A0A175WCZ0</accession>
<keyword evidence="4 5" id="KW-0472">Membrane</keyword>
<dbReference type="Pfam" id="PF01544">
    <property type="entry name" value="CorA"/>
    <property type="match status" value="1"/>
</dbReference>
<protein>
    <submittedName>
        <fullName evidence="6">Uncharacterized protein</fullName>
    </submittedName>
</protein>
<dbReference type="AlphaFoldDB" id="A0A175WCZ0"/>
<evidence type="ECO:0000256" key="2">
    <source>
        <dbReference type="ARBA" id="ARBA00022692"/>
    </source>
</evidence>
<evidence type="ECO:0000313" key="6">
    <source>
        <dbReference type="EMBL" id="KXX81513.1"/>
    </source>
</evidence>
<evidence type="ECO:0000256" key="4">
    <source>
        <dbReference type="ARBA" id="ARBA00023136"/>
    </source>
</evidence>
<evidence type="ECO:0000256" key="1">
    <source>
        <dbReference type="ARBA" id="ARBA00004141"/>
    </source>
</evidence>
<dbReference type="Gene3D" id="1.20.58.340">
    <property type="entry name" value="Magnesium transport protein CorA, transmembrane region"/>
    <property type="match status" value="1"/>
</dbReference>
<proteinExistence type="predicted"/>
<dbReference type="GO" id="GO:0016020">
    <property type="term" value="C:membrane"/>
    <property type="evidence" value="ECO:0007669"/>
    <property type="project" value="UniProtKB-SubCell"/>
</dbReference>
<dbReference type="InterPro" id="IPR045863">
    <property type="entry name" value="CorA_TM1_TM2"/>
</dbReference>
<dbReference type="SUPFAM" id="SSF144083">
    <property type="entry name" value="Magnesium transport protein CorA, transmembrane region"/>
    <property type="match status" value="1"/>
</dbReference>
<keyword evidence="3 5" id="KW-1133">Transmembrane helix</keyword>
<feature type="transmembrane region" description="Helical" evidence="5">
    <location>
        <begin position="50"/>
        <end position="70"/>
    </location>
</feature>
<feature type="transmembrane region" description="Helical" evidence="5">
    <location>
        <begin position="21"/>
        <end position="38"/>
    </location>
</feature>
<keyword evidence="7" id="KW-1185">Reference proteome</keyword>
<dbReference type="STRING" id="100816.A0A175WCZ0"/>
<dbReference type="EMBL" id="LCTW02000033">
    <property type="protein sequence ID" value="KXX81513.1"/>
    <property type="molecule type" value="Genomic_DNA"/>
</dbReference>
<evidence type="ECO:0000256" key="3">
    <source>
        <dbReference type="ARBA" id="ARBA00022989"/>
    </source>
</evidence>